<dbReference type="InParanoid" id="K1PYV4"/>
<dbReference type="AlphaFoldDB" id="K1PYV4"/>
<name>K1PYV4_MAGGI</name>
<dbReference type="Gene3D" id="1.25.10.10">
    <property type="entry name" value="Leucine-rich Repeat Variant"/>
    <property type="match status" value="1"/>
</dbReference>
<dbReference type="EMBL" id="JH816084">
    <property type="protein sequence ID" value="EKC21720.1"/>
    <property type="molecule type" value="Genomic_DNA"/>
</dbReference>
<sequence length="142" mass="16221">MKSGKGFMGSKVDRRPLASEDAQYTTRTKTMYEGWPRIRISAIRALYSYSQHLKSANTTQYLIPFLPHILDRLLSIASQFSSDVLSLCLETLPILLTVCPVQWTTILVLVKIYKLLINELSNQIEANMCKAGKEDEDEEEDY</sequence>
<proteinExistence type="predicted"/>
<evidence type="ECO:0000313" key="1">
    <source>
        <dbReference type="EMBL" id="EKC21720.1"/>
    </source>
</evidence>
<dbReference type="InterPro" id="IPR011989">
    <property type="entry name" value="ARM-like"/>
</dbReference>
<reference evidence="1" key="1">
    <citation type="journal article" date="2012" name="Nature">
        <title>The oyster genome reveals stress adaptation and complexity of shell formation.</title>
        <authorList>
            <person name="Zhang G."/>
            <person name="Fang X."/>
            <person name="Guo X."/>
            <person name="Li L."/>
            <person name="Luo R."/>
            <person name="Xu F."/>
            <person name="Yang P."/>
            <person name="Zhang L."/>
            <person name="Wang X."/>
            <person name="Qi H."/>
            <person name="Xiong Z."/>
            <person name="Que H."/>
            <person name="Xie Y."/>
            <person name="Holland P.W."/>
            <person name="Paps J."/>
            <person name="Zhu Y."/>
            <person name="Wu F."/>
            <person name="Chen Y."/>
            <person name="Wang J."/>
            <person name="Peng C."/>
            <person name="Meng J."/>
            <person name="Yang L."/>
            <person name="Liu J."/>
            <person name="Wen B."/>
            <person name="Zhang N."/>
            <person name="Huang Z."/>
            <person name="Zhu Q."/>
            <person name="Feng Y."/>
            <person name="Mount A."/>
            <person name="Hedgecock D."/>
            <person name="Xu Z."/>
            <person name="Liu Y."/>
            <person name="Domazet-Loso T."/>
            <person name="Du Y."/>
            <person name="Sun X."/>
            <person name="Zhang S."/>
            <person name="Liu B."/>
            <person name="Cheng P."/>
            <person name="Jiang X."/>
            <person name="Li J."/>
            <person name="Fan D."/>
            <person name="Wang W."/>
            <person name="Fu W."/>
            <person name="Wang T."/>
            <person name="Wang B."/>
            <person name="Zhang J."/>
            <person name="Peng Z."/>
            <person name="Li Y."/>
            <person name="Li N."/>
            <person name="Wang J."/>
            <person name="Chen M."/>
            <person name="He Y."/>
            <person name="Tan F."/>
            <person name="Song X."/>
            <person name="Zheng Q."/>
            <person name="Huang R."/>
            <person name="Yang H."/>
            <person name="Du X."/>
            <person name="Chen L."/>
            <person name="Yang M."/>
            <person name="Gaffney P.M."/>
            <person name="Wang S."/>
            <person name="Luo L."/>
            <person name="She Z."/>
            <person name="Ming Y."/>
            <person name="Huang W."/>
            <person name="Zhang S."/>
            <person name="Huang B."/>
            <person name="Zhang Y."/>
            <person name="Qu T."/>
            <person name="Ni P."/>
            <person name="Miao G."/>
            <person name="Wang J."/>
            <person name="Wang Q."/>
            <person name="Steinberg C.E."/>
            <person name="Wang H."/>
            <person name="Li N."/>
            <person name="Qian L."/>
            <person name="Zhang G."/>
            <person name="Li Y."/>
            <person name="Yang H."/>
            <person name="Liu X."/>
            <person name="Wang J."/>
            <person name="Yin Y."/>
            <person name="Wang J."/>
        </authorList>
    </citation>
    <scope>NUCLEOTIDE SEQUENCE [LARGE SCALE GENOMIC DNA]</scope>
    <source>
        <strain evidence="1">05x7-T-G4-1.051#20</strain>
    </source>
</reference>
<organism evidence="1">
    <name type="scientific">Magallana gigas</name>
    <name type="common">Pacific oyster</name>
    <name type="synonym">Crassostrea gigas</name>
    <dbReference type="NCBI Taxonomy" id="29159"/>
    <lineage>
        <taxon>Eukaryota</taxon>
        <taxon>Metazoa</taxon>
        <taxon>Spiralia</taxon>
        <taxon>Lophotrochozoa</taxon>
        <taxon>Mollusca</taxon>
        <taxon>Bivalvia</taxon>
        <taxon>Autobranchia</taxon>
        <taxon>Pteriomorphia</taxon>
        <taxon>Ostreida</taxon>
        <taxon>Ostreoidea</taxon>
        <taxon>Ostreidae</taxon>
        <taxon>Magallana</taxon>
    </lineage>
</organism>
<dbReference type="InterPro" id="IPR016024">
    <property type="entry name" value="ARM-type_fold"/>
</dbReference>
<dbReference type="HOGENOM" id="CLU_1817640_0_0_1"/>
<accession>K1PYV4</accession>
<gene>
    <name evidence="1" type="ORF">CGI_10003442</name>
</gene>
<dbReference type="SUPFAM" id="SSF48371">
    <property type="entry name" value="ARM repeat"/>
    <property type="match status" value="1"/>
</dbReference>
<protein>
    <submittedName>
        <fullName evidence="1">Importin-9</fullName>
    </submittedName>
</protein>